<keyword evidence="5" id="KW-1133">Transmembrane helix</keyword>
<feature type="region of interest" description="Disordered" evidence="4">
    <location>
        <begin position="156"/>
        <end position="175"/>
    </location>
</feature>
<gene>
    <name evidence="7" type="ORF">ACA1_210680</name>
</gene>
<evidence type="ECO:0000256" key="5">
    <source>
        <dbReference type="SAM" id="Phobius"/>
    </source>
</evidence>
<feature type="region of interest" description="Disordered" evidence="4">
    <location>
        <begin position="112"/>
        <end position="145"/>
    </location>
</feature>
<proteinExistence type="predicted"/>
<dbReference type="InterPro" id="IPR003613">
    <property type="entry name" value="Ubox_domain"/>
</dbReference>
<dbReference type="KEGG" id="acan:ACA1_210680"/>
<keyword evidence="2" id="KW-0863">Zinc-finger</keyword>
<evidence type="ECO:0000256" key="3">
    <source>
        <dbReference type="ARBA" id="ARBA00022833"/>
    </source>
</evidence>
<evidence type="ECO:0000313" key="7">
    <source>
        <dbReference type="EMBL" id="ELR14986.1"/>
    </source>
</evidence>
<dbReference type="OrthoDB" id="26899at2759"/>
<dbReference type="GO" id="GO:0008270">
    <property type="term" value="F:zinc ion binding"/>
    <property type="evidence" value="ECO:0007669"/>
    <property type="project" value="UniProtKB-KW"/>
</dbReference>
<name>L8GS81_ACACF</name>
<dbReference type="GO" id="GO:0004842">
    <property type="term" value="F:ubiquitin-protein transferase activity"/>
    <property type="evidence" value="ECO:0007669"/>
    <property type="project" value="InterPro"/>
</dbReference>
<dbReference type="InterPro" id="IPR004181">
    <property type="entry name" value="Znf_MIZ"/>
</dbReference>
<dbReference type="RefSeq" id="XP_004336999.1">
    <property type="nucleotide sequence ID" value="XM_004336951.1"/>
</dbReference>
<accession>L8GS81</accession>
<evidence type="ECO:0000313" key="8">
    <source>
        <dbReference type="Proteomes" id="UP000011083"/>
    </source>
</evidence>
<feature type="compositionally biased region" description="Low complexity" evidence="4">
    <location>
        <begin position="125"/>
        <end position="140"/>
    </location>
</feature>
<keyword evidence="5" id="KW-0472">Membrane</keyword>
<evidence type="ECO:0000256" key="1">
    <source>
        <dbReference type="ARBA" id="ARBA00022723"/>
    </source>
</evidence>
<feature type="region of interest" description="Disordered" evidence="4">
    <location>
        <begin position="328"/>
        <end position="371"/>
    </location>
</feature>
<dbReference type="VEuPathDB" id="AmoebaDB:ACA1_210680"/>
<dbReference type="AlphaFoldDB" id="L8GS81"/>
<feature type="transmembrane region" description="Helical" evidence="5">
    <location>
        <begin position="243"/>
        <end position="262"/>
    </location>
</feature>
<dbReference type="SMART" id="SM00504">
    <property type="entry name" value="Ubox"/>
    <property type="match status" value="1"/>
</dbReference>
<feature type="domain" description="U-box" evidence="6">
    <location>
        <begin position="12"/>
        <end position="88"/>
    </location>
</feature>
<organism evidence="7 8">
    <name type="scientific">Acanthamoeba castellanii (strain ATCC 30010 / Neff)</name>
    <dbReference type="NCBI Taxonomy" id="1257118"/>
    <lineage>
        <taxon>Eukaryota</taxon>
        <taxon>Amoebozoa</taxon>
        <taxon>Discosea</taxon>
        <taxon>Longamoebia</taxon>
        <taxon>Centramoebida</taxon>
        <taxon>Acanthamoebidae</taxon>
        <taxon>Acanthamoeba</taxon>
    </lineage>
</organism>
<sequence>MSDNERNNPRDEPPPELVDPITLAVMEDAVMVTPCGHSFSTTSITAWLRQQGSTKVCPVCKSTINENLIPNWALRNAVDRYNQKYGKRRASSSADEPPVYTHQQLHIDLADYPVKPSAPPVGLNSSASSASDSSASSPPSFHAEDDLPARRTFTQAMAATSSSSSPANQHQDDDGSDCECCVERPTGKRGCCVWECAECGVCKMADDCSGPGCLLVFPTTTVTCQGSFGKWSNWYSRTICGSIYPIFVALVLLLLCADLILICVFWTLWSFLVPLGMLFFLMTHYFCPCVNRGVNKVCGDYAWVIGQVPPRTTRSGASTSPRHFELEACGTSRSTTSRSRSRSRTRQRSTSSTESRSTTKSDSRPPATSACRWGRSFRSSWRSCCCSCAWTWSSSACSGRCGAY</sequence>
<keyword evidence="1" id="KW-0479">Metal-binding</keyword>
<reference evidence="7 8" key="1">
    <citation type="journal article" date="2013" name="Genome Biol.">
        <title>Genome of Acanthamoeba castellanii highlights extensive lateral gene transfer and early evolution of tyrosine kinase signaling.</title>
        <authorList>
            <person name="Clarke M."/>
            <person name="Lohan A.J."/>
            <person name="Liu B."/>
            <person name="Lagkouvardos I."/>
            <person name="Roy S."/>
            <person name="Zafar N."/>
            <person name="Bertelli C."/>
            <person name="Schilde C."/>
            <person name="Kianianmomeni A."/>
            <person name="Burglin T.R."/>
            <person name="Frech C."/>
            <person name="Turcotte B."/>
            <person name="Kopec K.O."/>
            <person name="Synnott J.M."/>
            <person name="Choo C."/>
            <person name="Paponov I."/>
            <person name="Finkler A."/>
            <person name="Soon Heng Tan C."/>
            <person name="Hutchins A.P."/>
            <person name="Weinmeier T."/>
            <person name="Rattei T."/>
            <person name="Chu J.S."/>
            <person name="Gimenez G."/>
            <person name="Irimia M."/>
            <person name="Rigden D.J."/>
            <person name="Fitzpatrick D.A."/>
            <person name="Lorenzo-Morales J."/>
            <person name="Bateman A."/>
            <person name="Chiu C.H."/>
            <person name="Tang P."/>
            <person name="Hegemann P."/>
            <person name="Fromm H."/>
            <person name="Raoult D."/>
            <person name="Greub G."/>
            <person name="Miranda-Saavedra D."/>
            <person name="Chen N."/>
            <person name="Nash P."/>
            <person name="Ginger M.L."/>
            <person name="Horn M."/>
            <person name="Schaap P."/>
            <person name="Caler L."/>
            <person name="Loftus B."/>
        </authorList>
    </citation>
    <scope>NUCLEOTIDE SEQUENCE [LARGE SCALE GENOMIC DNA]</scope>
    <source>
        <strain evidence="7 8">Neff</strain>
    </source>
</reference>
<keyword evidence="3" id="KW-0862">Zinc</keyword>
<evidence type="ECO:0000259" key="6">
    <source>
        <dbReference type="PROSITE" id="PS51698"/>
    </source>
</evidence>
<protein>
    <submittedName>
        <fullName evidence="7">U-box domain containing protein</fullName>
    </submittedName>
</protein>
<dbReference type="EMBL" id="KB008036">
    <property type="protein sequence ID" value="ELR14986.1"/>
    <property type="molecule type" value="Genomic_DNA"/>
</dbReference>
<feature type="transmembrane region" description="Helical" evidence="5">
    <location>
        <begin position="268"/>
        <end position="287"/>
    </location>
</feature>
<dbReference type="PROSITE" id="PS51698">
    <property type="entry name" value="U_BOX"/>
    <property type="match status" value="1"/>
</dbReference>
<evidence type="ECO:0000256" key="2">
    <source>
        <dbReference type="ARBA" id="ARBA00022771"/>
    </source>
</evidence>
<evidence type="ECO:0000256" key="4">
    <source>
        <dbReference type="SAM" id="MobiDB-lite"/>
    </source>
</evidence>
<dbReference type="Pfam" id="PF04564">
    <property type="entry name" value="U-box"/>
    <property type="match status" value="1"/>
</dbReference>
<dbReference type="InterPro" id="IPR013083">
    <property type="entry name" value="Znf_RING/FYVE/PHD"/>
</dbReference>
<dbReference type="SUPFAM" id="SSF57850">
    <property type="entry name" value="RING/U-box"/>
    <property type="match status" value="1"/>
</dbReference>
<dbReference type="Proteomes" id="UP000011083">
    <property type="component" value="Unassembled WGS sequence"/>
</dbReference>
<dbReference type="CDD" id="cd16651">
    <property type="entry name" value="SPL-RING_NSE2"/>
    <property type="match status" value="1"/>
</dbReference>
<keyword evidence="5" id="KW-0812">Transmembrane</keyword>
<dbReference type="GO" id="GO:0016567">
    <property type="term" value="P:protein ubiquitination"/>
    <property type="evidence" value="ECO:0007669"/>
    <property type="project" value="InterPro"/>
</dbReference>
<dbReference type="GeneID" id="14915705"/>
<dbReference type="Gene3D" id="3.30.40.10">
    <property type="entry name" value="Zinc/RING finger domain, C3HC4 (zinc finger)"/>
    <property type="match status" value="1"/>
</dbReference>
<keyword evidence="8" id="KW-1185">Reference proteome</keyword>